<reference evidence="1 2" key="1">
    <citation type="journal article" date="2020" name="Appl. Environ. Microbiol.">
        <title>Genomic Characteristics of a Novel Species of Ammonia-Oxidizing Archaea from the Jiulong River Estuary.</title>
        <authorList>
            <person name="Zou D."/>
            <person name="Wan R."/>
            <person name="Han L."/>
            <person name="Xu M.N."/>
            <person name="Liu Y."/>
            <person name="Liu H."/>
            <person name="Kao S.J."/>
            <person name="Li M."/>
        </authorList>
    </citation>
    <scope>NUCLEOTIDE SEQUENCE [LARGE SCALE GENOMIC DNA]</scope>
    <source>
        <strain evidence="1">W1bin1</strain>
    </source>
</reference>
<gene>
    <name evidence="1" type="ORF">H2B03_01915</name>
</gene>
<name>A0AC60VXG7_9ARCH</name>
<evidence type="ECO:0000313" key="2">
    <source>
        <dbReference type="Proteomes" id="UP000559653"/>
    </source>
</evidence>
<sequence>MPEIICEDCGKRLFHENEDTLKVEQTIHEKFCRKKEGETHSYMHRDVTHTTTFDSEREYDVNGTPVLKK</sequence>
<dbReference type="Proteomes" id="UP000559653">
    <property type="component" value="Unassembled WGS sequence"/>
</dbReference>
<protein>
    <submittedName>
        <fullName evidence="1">Uncharacterized protein</fullName>
    </submittedName>
</protein>
<accession>A0AC60VXG7</accession>
<proteinExistence type="predicted"/>
<comment type="caution">
    <text evidence="1">The sequence shown here is derived from an EMBL/GenBank/DDBJ whole genome shotgun (WGS) entry which is preliminary data.</text>
</comment>
<organism evidence="1 2">
    <name type="scientific">Candidatus Nitrosomaritimum aestuariumsis</name>
    <dbReference type="NCBI Taxonomy" id="3342354"/>
    <lineage>
        <taxon>Archaea</taxon>
        <taxon>Nitrososphaerota</taxon>
        <taxon>Nitrososphaeria</taxon>
        <taxon>Nitrosopumilales</taxon>
        <taxon>Nitrosopumilaceae</taxon>
        <taxon>Candidatus Nitrosomaritimum</taxon>
    </lineage>
</organism>
<evidence type="ECO:0000313" key="1">
    <source>
        <dbReference type="EMBL" id="MBA4451917.1"/>
    </source>
</evidence>
<dbReference type="EMBL" id="JACEMZ010000005">
    <property type="protein sequence ID" value="MBA4451917.1"/>
    <property type="molecule type" value="Genomic_DNA"/>
</dbReference>